<reference evidence="12 13" key="1">
    <citation type="submission" date="2019-09" db="EMBL/GenBank/DDBJ databases">
        <title>Chitinophaga ginsengihumi sp. nov., isolated from soil of ginseng rhizosphere.</title>
        <authorList>
            <person name="Lee J."/>
        </authorList>
    </citation>
    <scope>NUCLEOTIDE SEQUENCE [LARGE SCALE GENOMIC DNA]</scope>
    <source>
        <strain evidence="12 13">BN140078</strain>
    </source>
</reference>
<dbReference type="Gene3D" id="3.30.565.10">
    <property type="entry name" value="Histidine kinase-like ATPase, C-terminal domain"/>
    <property type="match status" value="1"/>
</dbReference>
<keyword evidence="3" id="KW-0597">Phosphoprotein</keyword>
<dbReference type="Pfam" id="PF07730">
    <property type="entry name" value="HisKA_3"/>
    <property type="match status" value="1"/>
</dbReference>
<dbReference type="PANTHER" id="PTHR24421">
    <property type="entry name" value="NITRATE/NITRITE SENSOR PROTEIN NARX-RELATED"/>
    <property type="match status" value="1"/>
</dbReference>
<keyword evidence="9" id="KW-0472">Membrane</keyword>
<dbReference type="EC" id="2.7.13.3" evidence="2"/>
<dbReference type="GO" id="GO:0000155">
    <property type="term" value="F:phosphorelay sensor kinase activity"/>
    <property type="evidence" value="ECO:0007669"/>
    <property type="project" value="InterPro"/>
</dbReference>
<keyword evidence="9" id="KW-1133">Transmembrane helix</keyword>
<feature type="transmembrane region" description="Helical" evidence="9">
    <location>
        <begin position="12"/>
        <end position="32"/>
    </location>
</feature>
<organism evidence="12 13">
    <name type="scientific">Chitinophaga agrisoli</name>
    <dbReference type="NCBI Taxonomy" id="2607653"/>
    <lineage>
        <taxon>Bacteria</taxon>
        <taxon>Pseudomonadati</taxon>
        <taxon>Bacteroidota</taxon>
        <taxon>Chitinophagia</taxon>
        <taxon>Chitinophagales</taxon>
        <taxon>Chitinophagaceae</taxon>
        <taxon>Chitinophaga</taxon>
    </lineage>
</organism>
<gene>
    <name evidence="12" type="ORF">F0L74_22525</name>
</gene>
<dbReference type="EMBL" id="VUOC01000004">
    <property type="protein sequence ID" value="KAA2238992.1"/>
    <property type="molecule type" value="Genomic_DNA"/>
</dbReference>
<evidence type="ECO:0000256" key="2">
    <source>
        <dbReference type="ARBA" id="ARBA00012438"/>
    </source>
</evidence>
<evidence type="ECO:0000256" key="1">
    <source>
        <dbReference type="ARBA" id="ARBA00000085"/>
    </source>
</evidence>
<evidence type="ECO:0000259" key="11">
    <source>
        <dbReference type="Pfam" id="PF07730"/>
    </source>
</evidence>
<evidence type="ECO:0000256" key="7">
    <source>
        <dbReference type="ARBA" id="ARBA00022840"/>
    </source>
</evidence>
<evidence type="ECO:0000256" key="8">
    <source>
        <dbReference type="ARBA" id="ARBA00023012"/>
    </source>
</evidence>
<feature type="domain" description="Signal transduction histidine kinase subgroup 3 dimerisation and phosphoacceptor" evidence="11">
    <location>
        <begin position="66"/>
        <end position="104"/>
    </location>
</feature>
<keyword evidence="6" id="KW-0418">Kinase</keyword>
<feature type="domain" description="Histidine kinase/HSP90-like ATPase" evidence="10">
    <location>
        <begin position="164"/>
        <end position="246"/>
    </location>
</feature>
<evidence type="ECO:0000256" key="5">
    <source>
        <dbReference type="ARBA" id="ARBA00022741"/>
    </source>
</evidence>
<dbReference type="CDD" id="cd16917">
    <property type="entry name" value="HATPase_UhpB-NarQ-NarX-like"/>
    <property type="match status" value="1"/>
</dbReference>
<dbReference type="InterPro" id="IPR003594">
    <property type="entry name" value="HATPase_dom"/>
</dbReference>
<dbReference type="GO" id="GO:0005524">
    <property type="term" value="F:ATP binding"/>
    <property type="evidence" value="ECO:0007669"/>
    <property type="project" value="UniProtKB-KW"/>
</dbReference>
<evidence type="ECO:0000256" key="3">
    <source>
        <dbReference type="ARBA" id="ARBA00022553"/>
    </source>
</evidence>
<evidence type="ECO:0000259" key="10">
    <source>
        <dbReference type="Pfam" id="PF02518"/>
    </source>
</evidence>
<keyword evidence="7" id="KW-0067">ATP-binding</keyword>
<keyword evidence="9" id="KW-0812">Transmembrane</keyword>
<proteinExistence type="predicted"/>
<dbReference type="RefSeq" id="WP_149840171.1">
    <property type="nucleotide sequence ID" value="NZ_VUOC01000004.1"/>
</dbReference>
<evidence type="ECO:0000256" key="9">
    <source>
        <dbReference type="SAM" id="Phobius"/>
    </source>
</evidence>
<dbReference type="AlphaFoldDB" id="A0A5B2VL19"/>
<keyword evidence="5" id="KW-0547">Nucleotide-binding</keyword>
<comment type="caution">
    <text evidence="12">The sequence shown here is derived from an EMBL/GenBank/DDBJ whole genome shotgun (WGS) entry which is preliminary data.</text>
</comment>
<dbReference type="Pfam" id="PF02518">
    <property type="entry name" value="HATPase_c"/>
    <property type="match status" value="1"/>
</dbReference>
<name>A0A5B2VL19_9BACT</name>
<dbReference type="PANTHER" id="PTHR24421:SF10">
    <property type="entry name" value="NITRATE_NITRITE SENSOR PROTEIN NARQ"/>
    <property type="match status" value="1"/>
</dbReference>
<evidence type="ECO:0000256" key="6">
    <source>
        <dbReference type="ARBA" id="ARBA00022777"/>
    </source>
</evidence>
<dbReference type="Proteomes" id="UP000324611">
    <property type="component" value="Unassembled WGS sequence"/>
</dbReference>
<keyword evidence="4" id="KW-0808">Transferase</keyword>
<keyword evidence="13" id="KW-1185">Reference proteome</keyword>
<protein>
    <recommendedName>
        <fullName evidence="2">histidine kinase</fullName>
        <ecNumber evidence="2">2.7.13.3</ecNumber>
    </recommendedName>
</protein>
<dbReference type="GO" id="GO:0016020">
    <property type="term" value="C:membrane"/>
    <property type="evidence" value="ECO:0007669"/>
    <property type="project" value="InterPro"/>
</dbReference>
<dbReference type="SUPFAM" id="SSF55874">
    <property type="entry name" value="ATPase domain of HSP90 chaperone/DNA topoisomerase II/histidine kinase"/>
    <property type="match status" value="1"/>
</dbReference>
<dbReference type="GO" id="GO:0046983">
    <property type="term" value="F:protein dimerization activity"/>
    <property type="evidence" value="ECO:0007669"/>
    <property type="project" value="InterPro"/>
</dbReference>
<sequence>MQALTDNIYVLVILVMGGTFLIVGSLLILHAYNRNRLLRQKQLLQQQELQHQRQLLLTIFSSQEEERRRIGSDLHDSVGAALSSLRLTLDHMGTAQAQQLIDRIIGDVRNIAHNISPAILNLYGLSEAVEELADMINQGKQLAVEVDNQAEAGLSALSHPVMLSIYRVLEELLNNTIRHAGATTVLIRFFKEDEQLVMTYADNGKGLAADLRKGMGLVNITNRLEVAGAGWELGTAPQQGFFIRVTLVLKNNQ</sequence>
<dbReference type="InterPro" id="IPR050482">
    <property type="entry name" value="Sensor_HK_TwoCompSys"/>
</dbReference>
<accession>A0A5B2VL19</accession>
<keyword evidence="8" id="KW-0902">Two-component regulatory system</keyword>
<evidence type="ECO:0000313" key="13">
    <source>
        <dbReference type="Proteomes" id="UP000324611"/>
    </source>
</evidence>
<evidence type="ECO:0000313" key="12">
    <source>
        <dbReference type="EMBL" id="KAA2238992.1"/>
    </source>
</evidence>
<evidence type="ECO:0000256" key="4">
    <source>
        <dbReference type="ARBA" id="ARBA00022679"/>
    </source>
</evidence>
<dbReference type="InterPro" id="IPR036890">
    <property type="entry name" value="HATPase_C_sf"/>
</dbReference>
<dbReference type="InterPro" id="IPR011712">
    <property type="entry name" value="Sig_transdc_His_kin_sub3_dim/P"/>
</dbReference>
<comment type="catalytic activity">
    <reaction evidence="1">
        <text>ATP + protein L-histidine = ADP + protein N-phospho-L-histidine.</text>
        <dbReference type="EC" id="2.7.13.3"/>
    </reaction>
</comment>
<reference evidence="12 13" key="2">
    <citation type="submission" date="2019-09" db="EMBL/GenBank/DDBJ databases">
        <authorList>
            <person name="Jin C."/>
        </authorList>
    </citation>
    <scope>NUCLEOTIDE SEQUENCE [LARGE SCALE GENOMIC DNA]</scope>
    <source>
        <strain evidence="12 13">BN140078</strain>
    </source>
</reference>